<proteinExistence type="predicted"/>
<protein>
    <submittedName>
        <fullName evidence="1">Uncharacterized protein</fullName>
    </submittedName>
</protein>
<keyword evidence="2" id="KW-1185">Reference proteome</keyword>
<dbReference type="EMBL" id="CM055114">
    <property type="protein sequence ID" value="KAJ7513790.1"/>
    <property type="molecule type" value="Genomic_DNA"/>
</dbReference>
<dbReference type="Proteomes" id="UP001162992">
    <property type="component" value="Chromosome 23"/>
</dbReference>
<comment type="caution">
    <text evidence="1">The sequence shown here is derived from an EMBL/GenBank/DDBJ whole genome shotgun (WGS) entry which is preliminary data.</text>
</comment>
<evidence type="ECO:0000313" key="2">
    <source>
        <dbReference type="Proteomes" id="UP001162992"/>
    </source>
</evidence>
<sequence>MVLKLTSETEDSFSLELFAIACTGSRKVAGGCWVEQNLEDSRGAAMAKFGFRSTAEQVTEGVDASGLTAIVTGGTSGIGAETVRVLALRGAHVFLLGRNLKAASQVQEDIVKSIPHAKVKVLEGDLSSLASVRKCASEFLALNLPLNILVNNAGVMACPFTPSKDGIELQFATNHVGHFLLTNLLLDKLKRTAQKSGIEGRIVNVSSKGHNFFAPKKGIGFESMNSEADYSRWKAYGKSKLANILHANELSRRLQEEGANVTANSLHPGVINTNLLRHYPQYVPILALASYVGNFIGLKTVPQGAATQCYLALNPHLKGVSGKYFSDCNESKPSKYATDPDLGKSLWDLSIRLTSTSDESHRG</sequence>
<accession>A0ACC2A8C1</accession>
<reference evidence="2" key="1">
    <citation type="journal article" date="2024" name="Proc. Natl. Acad. Sci. U.S.A.">
        <title>Extraordinary preservation of gene collinearity over three hundred million years revealed in homosporous lycophytes.</title>
        <authorList>
            <person name="Li C."/>
            <person name="Wickell D."/>
            <person name="Kuo L.Y."/>
            <person name="Chen X."/>
            <person name="Nie B."/>
            <person name="Liao X."/>
            <person name="Peng D."/>
            <person name="Ji J."/>
            <person name="Jenkins J."/>
            <person name="Williams M."/>
            <person name="Shu S."/>
            <person name="Plott C."/>
            <person name="Barry K."/>
            <person name="Rajasekar S."/>
            <person name="Grimwood J."/>
            <person name="Han X."/>
            <person name="Sun S."/>
            <person name="Hou Z."/>
            <person name="He W."/>
            <person name="Dai G."/>
            <person name="Sun C."/>
            <person name="Schmutz J."/>
            <person name="Leebens-Mack J.H."/>
            <person name="Li F.W."/>
            <person name="Wang L."/>
        </authorList>
    </citation>
    <scope>NUCLEOTIDE SEQUENCE [LARGE SCALE GENOMIC DNA]</scope>
    <source>
        <strain evidence="2">cv. PW_Plant_1</strain>
    </source>
</reference>
<evidence type="ECO:0000313" key="1">
    <source>
        <dbReference type="EMBL" id="KAJ7513790.1"/>
    </source>
</evidence>
<organism evidence="1 2">
    <name type="scientific">Diphasiastrum complanatum</name>
    <name type="common">Issler's clubmoss</name>
    <name type="synonym">Lycopodium complanatum</name>
    <dbReference type="NCBI Taxonomy" id="34168"/>
    <lineage>
        <taxon>Eukaryota</taxon>
        <taxon>Viridiplantae</taxon>
        <taxon>Streptophyta</taxon>
        <taxon>Embryophyta</taxon>
        <taxon>Tracheophyta</taxon>
        <taxon>Lycopodiopsida</taxon>
        <taxon>Lycopodiales</taxon>
        <taxon>Lycopodiaceae</taxon>
        <taxon>Lycopodioideae</taxon>
        <taxon>Diphasiastrum</taxon>
    </lineage>
</organism>
<name>A0ACC2A8C1_DIPCM</name>
<gene>
    <name evidence="1" type="ORF">O6H91_23G014500</name>
</gene>